<evidence type="ECO:0000256" key="1">
    <source>
        <dbReference type="SAM" id="MobiDB-lite"/>
    </source>
</evidence>
<feature type="region of interest" description="Disordered" evidence="1">
    <location>
        <begin position="25"/>
        <end position="92"/>
    </location>
</feature>
<dbReference type="AlphaFoldDB" id="C4J834"/>
<sequence length="110" mass="12083">MPRVEPERGGVEALAVGLAAPAHAAEVGHEAERGVRVGRPGGAQERLHGGGRRAGHHVEEEVEAGVPRGHERGGEVLGERLPARPRRRRERGELVGERVRQVWELLPRRR</sequence>
<reference evidence="2" key="2">
    <citation type="submission" date="2012-06" db="EMBL/GenBank/DDBJ databases">
        <authorList>
            <person name="Yu Y."/>
            <person name="Currie J."/>
            <person name="Lomeli R."/>
            <person name="Angelova A."/>
            <person name="Collura K."/>
            <person name="Wissotski M."/>
            <person name="Campos D."/>
            <person name="Kudrna D."/>
            <person name="Golser W."/>
            <person name="Ashely E."/>
            <person name="Descour A."/>
            <person name="Fernandes J."/>
            <person name="Soderlund C."/>
            <person name="Walbot V."/>
        </authorList>
    </citation>
    <scope>NUCLEOTIDE SEQUENCE</scope>
    <source>
        <strain evidence="2">B73</strain>
    </source>
</reference>
<reference evidence="2" key="1">
    <citation type="journal article" date="2009" name="PLoS Genet.">
        <title>Sequencing, mapping, and analysis of 27,455 maize full-length cDNAs.</title>
        <authorList>
            <person name="Soderlund C."/>
            <person name="Descour A."/>
            <person name="Kudrna D."/>
            <person name="Bomhoff M."/>
            <person name="Boyd L."/>
            <person name="Currie J."/>
            <person name="Angelova A."/>
            <person name="Collura K."/>
            <person name="Wissotski M."/>
            <person name="Ashley E."/>
            <person name="Morrow D."/>
            <person name="Fernandes J."/>
            <person name="Walbot V."/>
            <person name="Yu Y."/>
        </authorList>
    </citation>
    <scope>NUCLEOTIDE SEQUENCE</scope>
    <source>
        <strain evidence="2">B73</strain>
    </source>
</reference>
<proteinExistence type="evidence at transcript level"/>
<feature type="compositionally biased region" description="Basic and acidic residues" evidence="1">
    <location>
        <begin position="68"/>
        <end position="82"/>
    </location>
</feature>
<dbReference type="EMBL" id="BT086981">
    <property type="protein sequence ID" value="ACR37334.1"/>
    <property type="molecule type" value="mRNA"/>
</dbReference>
<feature type="compositionally biased region" description="Basic and acidic residues" evidence="1">
    <location>
        <begin position="26"/>
        <end position="35"/>
    </location>
</feature>
<name>C4J834_MAIZE</name>
<protein>
    <submittedName>
        <fullName evidence="2">Uncharacterized protein</fullName>
    </submittedName>
</protein>
<evidence type="ECO:0000313" key="2">
    <source>
        <dbReference type="EMBL" id="ACR37334.1"/>
    </source>
</evidence>
<organism evidence="2">
    <name type="scientific">Zea mays</name>
    <name type="common">Maize</name>
    <dbReference type="NCBI Taxonomy" id="4577"/>
    <lineage>
        <taxon>Eukaryota</taxon>
        <taxon>Viridiplantae</taxon>
        <taxon>Streptophyta</taxon>
        <taxon>Embryophyta</taxon>
        <taxon>Tracheophyta</taxon>
        <taxon>Spermatophyta</taxon>
        <taxon>Magnoliopsida</taxon>
        <taxon>Liliopsida</taxon>
        <taxon>Poales</taxon>
        <taxon>Poaceae</taxon>
        <taxon>PACMAD clade</taxon>
        <taxon>Panicoideae</taxon>
        <taxon>Andropogonodae</taxon>
        <taxon>Andropogoneae</taxon>
        <taxon>Tripsacinae</taxon>
        <taxon>Zea</taxon>
    </lineage>
</organism>
<accession>C4J834</accession>